<keyword evidence="1" id="KW-0472">Membrane</keyword>
<name>A0A8I0DTP9_9FIRM</name>
<accession>A0A8I0DTP9</accession>
<dbReference type="Proteomes" id="UP000615234">
    <property type="component" value="Unassembled WGS sequence"/>
</dbReference>
<dbReference type="RefSeq" id="WP_117807951.1">
    <property type="nucleotide sequence ID" value="NZ_JACOOX010000001.1"/>
</dbReference>
<dbReference type="InterPro" id="IPR046283">
    <property type="entry name" value="DUF6320"/>
</dbReference>
<dbReference type="Pfam" id="PF19845">
    <property type="entry name" value="DUF6320"/>
    <property type="match status" value="1"/>
</dbReference>
<feature type="transmembrane region" description="Helical" evidence="1">
    <location>
        <begin position="125"/>
        <end position="146"/>
    </location>
</feature>
<proteinExistence type="predicted"/>
<reference evidence="2 3" key="1">
    <citation type="submission" date="2020-08" db="EMBL/GenBank/DDBJ databases">
        <title>Genome public.</title>
        <authorList>
            <person name="Liu C."/>
            <person name="Sun Q."/>
        </authorList>
    </citation>
    <scope>NUCLEOTIDE SEQUENCE [LARGE SCALE GENOMIC DNA]</scope>
    <source>
        <strain evidence="2 3">NSJ-10</strain>
    </source>
</reference>
<organism evidence="2 3">
    <name type="scientific">Coprococcus hominis</name>
    <name type="common">ex Liu et al. 2022</name>
    <dbReference type="NCBI Taxonomy" id="2763039"/>
    <lineage>
        <taxon>Bacteria</taxon>
        <taxon>Bacillati</taxon>
        <taxon>Bacillota</taxon>
        <taxon>Clostridia</taxon>
        <taxon>Lachnospirales</taxon>
        <taxon>Lachnospiraceae</taxon>
        <taxon>Coprococcus</taxon>
    </lineage>
</organism>
<sequence>MSKCRRCNIDVLDHSLSCPLCNGVLEYDPVKDPESEKDFLDHSQETGEKSKSVMYPDITPAMRRMRFVIKLTIFCSIVVEGILILINYLTYSKVKWSALCGIGLAYACFSLIYSFRHNKSHRKKMLVQAIFIMPVLVLIDYILGYTGWSIDFAIPCVIAMLDIAILVLMIINTENWQSYILLQVYIIIICVILTILMLTGKFFKHDFFMIIADIMSALLLGGTLVFGDRPATTELKRRFHV</sequence>
<feature type="transmembrane region" description="Helical" evidence="1">
    <location>
        <begin position="96"/>
        <end position="113"/>
    </location>
</feature>
<protein>
    <recommendedName>
        <fullName evidence="4">Zinc ribbon domain-containing protein</fullName>
    </recommendedName>
</protein>
<keyword evidence="3" id="KW-1185">Reference proteome</keyword>
<dbReference type="EMBL" id="JACOOX010000001">
    <property type="protein sequence ID" value="MBC5661482.1"/>
    <property type="molecule type" value="Genomic_DNA"/>
</dbReference>
<dbReference type="AlphaFoldDB" id="A0A8I0DTP9"/>
<feature type="transmembrane region" description="Helical" evidence="1">
    <location>
        <begin position="207"/>
        <end position="227"/>
    </location>
</feature>
<feature type="transmembrane region" description="Helical" evidence="1">
    <location>
        <begin position="152"/>
        <end position="172"/>
    </location>
</feature>
<evidence type="ECO:0000256" key="1">
    <source>
        <dbReference type="SAM" id="Phobius"/>
    </source>
</evidence>
<evidence type="ECO:0000313" key="3">
    <source>
        <dbReference type="Proteomes" id="UP000615234"/>
    </source>
</evidence>
<gene>
    <name evidence="2" type="ORF">H8S09_01010</name>
</gene>
<keyword evidence="1" id="KW-1133">Transmembrane helix</keyword>
<comment type="caution">
    <text evidence="2">The sequence shown here is derived from an EMBL/GenBank/DDBJ whole genome shotgun (WGS) entry which is preliminary data.</text>
</comment>
<feature type="transmembrane region" description="Helical" evidence="1">
    <location>
        <begin position="179"/>
        <end position="201"/>
    </location>
</feature>
<keyword evidence="1" id="KW-0812">Transmembrane</keyword>
<evidence type="ECO:0008006" key="4">
    <source>
        <dbReference type="Google" id="ProtNLM"/>
    </source>
</evidence>
<feature type="transmembrane region" description="Helical" evidence="1">
    <location>
        <begin position="67"/>
        <end position="90"/>
    </location>
</feature>
<evidence type="ECO:0000313" key="2">
    <source>
        <dbReference type="EMBL" id="MBC5661482.1"/>
    </source>
</evidence>